<accession>A0ABQ6AFN4</accession>
<organism evidence="4 5">
    <name type="scientific">Acidocella aquatica</name>
    <dbReference type="NCBI Taxonomy" id="1922313"/>
    <lineage>
        <taxon>Bacteria</taxon>
        <taxon>Pseudomonadati</taxon>
        <taxon>Pseudomonadota</taxon>
        <taxon>Alphaproteobacteria</taxon>
        <taxon>Acetobacterales</taxon>
        <taxon>Acidocellaceae</taxon>
        <taxon>Acidocella</taxon>
    </lineage>
</organism>
<reference evidence="5" key="1">
    <citation type="journal article" date="2019" name="Int. J. Syst. Evol. Microbiol.">
        <title>The Global Catalogue of Microorganisms (GCM) 10K type strain sequencing project: providing services to taxonomists for standard genome sequencing and annotation.</title>
        <authorList>
            <consortium name="The Broad Institute Genomics Platform"/>
            <consortium name="The Broad Institute Genome Sequencing Center for Infectious Disease"/>
            <person name="Wu L."/>
            <person name="Ma J."/>
        </authorList>
    </citation>
    <scope>NUCLEOTIDE SEQUENCE [LARGE SCALE GENOMIC DNA]</scope>
    <source>
        <strain evidence="5">NBRC 112502</strain>
    </source>
</reference>
<dbReference type="PROSITE" id="PS50404">
    <property type="entry name" value="GST_NTER"/>
    <property type="match status" value="1"/>
</dbReference>
<dbReference type="Gene3D" id="1.20.1050.10">
    <property type="match status" value="1"/>
</dbReference>
<feature type="domain" description="GST N-terminal" evidence="2">
    <location>
        <begin position="2"/>
        <end position="84"/>
    </location>
</feature>
<feature type="domain" description="GST C-terminal" evidence="3">
    <location>
        <begin position="89"/>
        <end position="213"/>
    </location>
</feature>
<dbReference type="InterPro" id="IPR004045">
    <property type="entry name" value="Glutathione_S-Trfase_N"/>
</dbReference>
<evidence type="ECO:0000259" key="2">
    <source>
        <dbReference type="PROSITE" id="PS50404"/>
    </source>
</evidence>
<sequence>MTDPVLYTYYRSSAAYRVRIALNLKGLNVTQIPVHLRKGEQRGEAFRALNPAGLVPLFAAAEGAPFGQSLAIMEYLEESCPTPALLPARLVDRAYAREIAATIACDIHPLGNLRVLDKLSTDYGATTEGRAAWNRHWMAAGFAAIEARLTRTAGRFAIGDMPGLADICIVPQLYNARRFGLDLSPYPQLTAVDAAARALPAFINAAPENQPDFEEG</sequence>
<protein>
    <submittedName>
        <fullName evidence="4">Maleylacetoacetate isomerase</fullName>
    </submittedName>
</protein>
<dbReference type="InterPro" id="IPR036249">
    <property type="entry name" value="Thioredoxin-like_sf"/>
</dbReference>
<dbReference type="SFLD" id="SFLDS00019">
    <property type="entry name" value="Glutathione_Transferase_(cytos"/>
    <property type="match status" value="1"/>
</dbReference>
<dbReference type="SUPFAM" id="SSF47616">
    <property type="entry name" value="GST C-terminal domain-like"/>
    <property type="match status" value="1"/>
</dbReference>
<dbReference type="InterPro" id="IPR040079">
    <property type="entry name" value="Glutathione_S-Trfase"/>
</dbReference>
<dbReference type="CDD" id="cd03191">
    <property type="entry name" value="GST_C_Zeta"/>
    <property type="match status" value="1"/>
</dbReference>
<evidence type="ECO:0000313" key="4">
    <source>
        <dbReference type="EMBL" id="GLR69018.1"/>
    </source>
</evidence>
<dbReference type="InterPro" id="IPR034330">
    <property type="entry name" value="GST_Zeta_C"/>
</dbReference>
<comment type="caution">
    <text evidence="4">The sequence shown here is derived from an EMBL/GenBank/DDBJ whole genome shotgun (WGS) entry which is preliminary data.</text>
</comment>
<dbReference type="RefSeq" id="WP_284259875.1">
    <property type="nucleotide sequence ID" value="NZ_BSOS01000100.1"/>
</dbReference>
<dbReference type="CDD" id="cd03042">
    <property type="entry name" value="GST_N_Zeta"/>
    <property type="match status" value="1"/>
</dbReference>
<dbReference type="GO" id="GO:0016853">
    <property type="term" value="F:isomerase activity"/>
    <property type="evidence" value="ECO:0007669"/>
    <property type="project" value="UniProtKB-KW"/>
</dbReference>
<dbReference type="InterPro" id="IPR034333">
    <property type="entry name" value="GST_Zeta_N"/>
</dbReference>
<dbReference type="PANTHER" id="PTHR42673:SF4">
    <property type="entry name" value="MALEYLACETOACETATE ISOMERASE"/>
    <property type="match status" value="1"/>
</dbReference>
<keyword evidence="4" id="KW-0413">Isomerase</keyword>
<comment type="similarity">
    <text evidence="1">Belongs to the GST superfamily. Zeta family.</text>
</comment>
<dbReference type="PANTHER" id="PTHR42673">
    <property type="entry name" value="MALEYLACETOACETATE ISOMERASE"/>
    <property type="match status" value="1"/>
</dbReference>
<evidence type="ECO:0000259" key="3">
    <source>
        <dbReference type="PROSITE" id="PS50405"/>
    </source>
</evidence>
<name>A0ABQ6AFN4_9PROT</name>
<gene>
    <name evidence="4" type="primary">maiA</name>
    <name evidence="4" type="ORF">GCM10010909_37000</name>
</gene>
<dbReference type="InterPro" id="IPR010987">
    <property type="entry name" value="Glutathione-S-Trfase_C-like"/>
</dbReference>
<dbReference type="InterPro" id="IPR005955">
    <property type="entry name" value="GST_Zeta"/>
</dbReference>
<dbReference type="Pfam" id="PF13409">
    <property type="entry name" value="GST_N_2"/>
    <property type="match status" value="1"/>
</dbReference>
<dbReference type="Gene3D" id="3.40.30.10">
    <property type="entry name" value="Glutaredoxin"/>
    <property type="match status" value="1"/>
</dbReference>
<dbReference type="SFLD" id="SFLDG00358">
    <property type="entry name" value="Main_(cytGST)"/>
    <property type="match status" value="1"/>
</dbReference>
<dbReference type="NCBIfam" id="TIGR01262">
    <property type="entry name" value="maiA"/>
    <property type="match status" value="1"/>
</dbReference>
<dbReference type="SUPFAM" id="SSF52833">
    <property type="entry name" value="Thioredoxin-like"/>
    <property type="match status" value="1"/>
</dbReference>
<keyword evidence="5" id="KW-1185">Reference proteome</keyword>
<dbReference type="InterPro" id="IPR036282">
    <property type="entry name" value="Glutathione-S-Trfase_C_sf"/>
</dbReference>
<evidence type="ECO:0000256" key="1">
    <source>
        <dbReference type="ARBA" id="ARBA00010007"/>
    </source>
</evidence>
<proteinExistence type="inferred from homology"/>
<dbReference type="PROSITE" id="PS50405">
    <property type="entry name" value="GST_CTER"/>
    <property type="match status" value="1"/>
</dbReference>
<dbReference type="Proteomes" id="UP001156641">
    <property type="component" value="Unassembled WGS sequence"/>
</dbReference>
<evidence type="ECO:0000313" key="5">
    <source>
        <dbReference type="Proteomes" id="UP001156641"/>
    </source>
</evidence>
<dbReference type="EMBL" id="BSOS01000100">
    <property type="protein sequence ID" value="GLR69018.1"/>
    <property type="molecule type" value="Genomic_DNA"/>
</dbReference>